<dbReference type="Gene3D" id="3.20.20.70">
    <property type="entry name" value="Aldolase class I"/>
    <property type="match status" value="2"/>
</dbReference>
<accession>A0A2G9TW62</accession>
<dbReference type="PANTHER" id="PTHR11769">
    <property type="entry name" value="HYALURONIDASE"/>
    <property type="match status" value="1"/>
</dbReference>
<dbReference type="EMBL" id="KZ353524">
    <property type="protein sequence ID" value="PIO61480.1"/>
    <property type="molecule type" value="Genomic_DNA"/>
</dbReference>
<dbReference type="OrthoDB" id="5796153at2759"/>
<comment type="catalytic activity">
    <reaction evidence="3">
        <text>Random hydrolysis of (1-&gt;4)-linkages between N-acetyl-beta-D-glucosamine and D-glucuronate residues in hyaluronate.</text>
        <dbReference type="EC" id="3.2.1.35"/>
    </reaction>
</comment>
<dbReference type="GO" id="GO:0004415">
    <property type="term" value="F:hyalurononglucosaminidase activity"/>
    <property type="evidence" value="ECO:0007669"/>
    <property type="project" value="UniProtKB-UniRule"/>
</dbReference>
<proteinExistence type="inferred from homology"/>
<feature type="non-terminal residue" evidence="4">
    <location>
        <position position="171"/>
    </location>
</feature>
<evidence type="ECO:0000313" key="5">
    <source>
        <dbReference type="Proteomes" id="UP000230423"/>
    </source>
</evidence>
<evidence type="ECO:0000256" key="1">
    <source>
        <dbReference type="ARBA" id="ARBA00008871"/>
    </source>
</evidence>
<gene>
    <name evidence="4" type="ORF">TELCIR_16996</name>
</gene>
<dbReference type="GO" id="GO:0030214">
    <property type="term" value="P:hyaluronan catabolic process"/>
    <property type="evidence" value="ECO:0007669"/>
    <property type="project" value="TreeGrafter"/>
</dbReference>
<feature type="non-terminal residue" evidence="4">
    <location>
        <position position="1"/>
    </location>
</feature>
<dbReference type="SUPFAM" id="SSF51445">
    <property type="entry name" value="(Trans)glycosidases"/>
    <property type="match status" value="2"/>
</dbReference>
<reference evidence="4 5" key="1">
    <citation type="submission" date="2015-09" db="EMBL/GenBank/DDBJ databases">
        <title>Draft genome of the parasitic nematode Teladorsagia circumcincta isolate WARC Sus (inbred).</title>
        <authorList>
            <person name="Mitreva M."/>
        </authorList>
    </citation>
    <scope>NUCLEOTIDE SEQUENCE [LARGE SCALE GENOMIC DNA]</scope>
    <source>
        <strain evidence="4 5">S</strain>
    </source>
</reference>
<evidence type="ECO:0000256" key="2">
    <source>
        <dbReference type="ARBA" id="ARBA00023157"/>
    </source>
</evidence>
<keyword evidence="3" id="KW-0378">Hydrolase</keyword>
<keyword evidence="5" id="KW-1185">Reference proteome</keyword>
<name>A0A2G9TW62_TELCI</name>
<evidence type="ECO:0000256" key="3">
    <source>
        <dbReference type="RuleBase" id="RU610713"/>
    </source>
</evidence>
<dbReference type="PANTHER" id="PTHR11769:SF35">
    <property type="entry name" value="HYALURONIDASE"/>
    <property type="match status" value="1"/>
</dbReference>
<dbReference type="EC" id="3.2.1.35" evidence="3"/>
<protein>
    <recommendedName>
        <fullName evidence="3">Hyaluronidase</fullName>
        <ecNumber evidence="3">3.2.1.35</ecNumber>
    </recommendedName>
</protein>
<keyword evidence="2" id="KW-1015">Disulfide bond</keyword>
<keyword evidence="3" id="KW-0326">Glycosidase</keyword>
<evidence type="ECO:0000313" key="4">
    <source>
        <dbReference type="EMBL" id="PIO61480.1"/>
    </source>
</evidence>
<dbReference type="AlphaFoldDB" id="A0A2G9TW62"/>
<sequence length="171" mass="19726">AILREANRIAQQYKPPLPIFPYTKFEYDPLNKNCSFYSDEDLCSTIIQPARMGVNGLIFWSSSRNMQTRCNAIKDFVNLKIGPYQSAKSDPDNSCPADDNIMSIVFWNVASDRCSKRKKLTLPLKQFDIVHNKGQTFYGDKIVLFYEKDFGLFPYYRNYDPKQPVNGGLPQ</sequence>
<dbReference type="Pfam" id="PF01630">
    <property type="entry name" value="Glyco_hydro_56"/>
    <property type="match status" value="2"/>
</dbReference>
<dbReference type="InterPro" id="IPR017853">
    <property type="entry name" value="GH"/>
</dbReference>
<dbReference type="InterPro" id="IPR018155">
    <property type="entry name" value="Hyaluronidase"/>
</dbReference>
<dbReference type="InterPro" id="IPR013785">
    <property type="entry name" value="Aldolase_TIM"/>
</dbReference>
<comment type="similarity">
    <text evidence="1 3">Belongs to the glycosyl hydrolase 56 family.</text>
</comment>
<organism evidence="4 5">
    <name type="scientific">Teladorsagia circumcincta</name>
    <name type="common">Brown stomach worm</name>
    <name type="synonym">Ostertagia circumcincta</name>
    <dbReference type="NCBI Taxonomy" id="45464"/>
    <lineage>
        <taxon>Eukaryota</taxon>
        <taxon>Metazoa</taxon>
        <taxon>Ecdysozoa</taxon>
        <taxon>Nematoda</taxon>
        <taxon>Chromadorea</taxon>
        <taxon>Rhabditida</taxon>
        <taxon>Rhabditina</taxon>
        <taxon>Rhabditomorpha</taxon>
        <taxon>Strongyloidea</taxon>
        <taxon>Trichostrongylidae</taxon>
        <taxon>Teladorsagia</taxon>
    </lineage>
</organism>
<dbReference type="GO" id="GO:0005975">
    <property type="term" value="P:carbohydrate metabolic process"/>
    <property type="evidence" value="ECO:0007669"/>
    <property type="project" value="InterPro"/>
</dbReference>
<dbReference type="Proteomes" id="UP000230423">
    <property type="component" value="Unassembled WGS sequence"/>
</dbReference>